<dbReference type="GO" id="GO:0008643">
    <property type="term" value="P:carbohydrate transport"/>
    <property type="evidence" value="ECO:0007669"/>
    <property type="project" value="InterPro"/>
</dbReference>
<proteinExistence type="inferred from homology"/>
<organism evidence="5 6">
    <name type="scientific">Emiliania huxleyi (strain CCMP1516)</name>
    <dbReference type="NCBI Taxonomy" id="280463"/>
    <lineage>
        <taxon>Eukaryota</taxon>
        <taxon>Haptista</taxon>
        <taxon>Haptophyta</taxon>
        <taxon>Prymnesiophyceae</taxon>
        <taxon>Isochrysidales</taxon>
        <taxon>Noelaerhabdaceae</taxon>
        <taxon>Emiliania</taxon>
    </lineage>
</organism>
<accession>A0A0D3J4N6</accession>
<dbReference type="PANTHER" id="PTHR11328:SF24">
    <property type="entry name" value="MAJOR FACILITATOR SUPERFAMILY (MFS) PROFILE DOMAIN-CONTAINING PROTEIN"/>
    <property type="match status" value="1"/>
</dbReference>
<dbReference type="HOGENOM" id="CLU_350023_0_0_1"/>
<keyword evidence="3" id="KW-0812">Transmembrane</keyword>
<keyword evidence="3" id="KW-1133">Transmembrane helix</keyword>
<dbReference type="AlphaFoldDB" id="A0A0D3J4N6"/>
<keyword evidence="3" id="KW-0472">Membrane</keyword>
<evidence type="ECO:0000256" key="2">
    <source>
        <dbReference type="PROSITE-ProRule" id="PRU00076"/>
    </source>
</evidence>
<feature type="transmembrane region" description="Helical" evidence="3">
    <location>
        <begin position="168"/>
        <end position="188"/>
    </location>
</feature>
<comment type="caution">
    <text evidence="2">Lacks conserved residue(s) required for the propagation of feature annotation.</text>
</comment>
<feature type="transmembrane region" description="Helical" evidence="3">
    <location>
        <begin position="723"/>
        <end position="745"/>
    </location>
</feature>
<dbReference type="GeneID" id="19046472"/>
<evidence type="ECO:0000313" key="5">
    <source>
        <dbReference type="EnsemblProtists" id="EOD18471"/>
    </source>
</evidence>
<keyword evidence="6" id="KW-1185">Reference proteome</keyword>
<dbReference type="Proteomes" id="UP000013827">
    <property type="component" value="Unassembled WGS sequence"/>
</dbReference>
<feature type="transmembrane region" description="Helical" evidence="3">
    <location>
        <begin position="595"/>
        <end position="620"/>
    </location>
</feature>
<dbReference type="PROSITE" id="PS00022">
    <property type="entry name" value="EGF_1"/>
    <property type="match status" value="1"/>
</dbReference>
<dbReference type="Gene3D" id="1.20.1250.20">
    <property type="entry name" value="MFS general substrate transporter like domains"/>
    <property type="match status" value="1"/>
</dbReference>
<evidence type="ECO:0000256" key="1">
    <source>
        <dbReference type="ARBA" id="ARBA00008335"/>
    </source>
</evidence>
<dbReference type="eggNOG" id="ENOG502SA2N">
    <property type="taxonomic scope" value="Eukaryota"/>
</dbReference>
<dbReference type="InterPro" id="IPR000742">
    <property type="entry name" value="EGF"/>
</dbReference>
<dbReference type="GO" id="GO:0005886">
    <property type="term" value="C:plasma membrane"/>
    <property type="evidence" value="ECO:0007669"/>
    <property type="project" value="TreeGrafter"/>
</dbReference>
<evidence type="ECO:0000256" key="3">
    <source>
        <dbReference type="SAM" id="Phobius"/>
    </source>
</evidence>
<feature type="domain" description="EGF-like" evidence="4">
    <location>
        <begin position="677"/>
        <end position="713"/>
    </location>
</feature>
<feature type="transmembrane region" description="Helical" evidence="3">
    <location>
        <begin position="331"/>
        <end position="351"/>
    </location>
</feature>
<dbReference type="EnsemblProtists" id="EOD18471">
    <property type="protein sequence ID" value="EOD18471"/>
    <property type="gene ID" value="EMIHUDRAFT_196765"/>
</dbReference>
<dbReference type="GO" id="GO:0015293">
    <property type="term" value="F:symporter activity"/>
    <property type="evidence" value="ECO:0007669"/>
    <property type="project" value="InterPro"/>
</dbReference>
<reference evidence="6" key="1">
    <citation type="journal article" date="2013" name="Nature">
        <title>Pan genome of the phytoplankton Emiliania underpins its global distribution.</title>
        <authorList>
            <person name="Read B.A."/>
            <person name="Kegel J."/>
            <person name="Klute M.J."/>
            <person name="Kuo A."/>
            <person name="Lefebvre S.C."/>
            <person name="Maumus F."/>
            <person name="Mayer C."/>
            <person name="Miller J."/>
            <person name="Monier A."/>
            <person name="Salamov A."/>
            <person name="Young J."/>
            <person name="Aguilar M."/>
            <person name="Claverie J.M."/>
            <person name="Frickenhaus S."/>
            <person name="Gonzalez K."/>
            <person name="Herman E.K."/>
            <person name="Lin Y.C."/>
            <person name="Napier J."/>
            <person name="Ogata H."/>
            <person name="Sarno A.F."/>
            <person name="Shmutz J."/>
            <person name="Schroeder D."/>
            <person name="de Vargas C."/>
            <person name="Verret F."/>
            <person name="von Dassow P."/>
            <person name="Valentin K."/>
            <person name="Van de Peer Y."/>
            <person name="Wheeler G."/>
            <person name="Dacks J.B."/>
            <person name="Delwiche C.F."/>
            <person name="Dyhrman S.T."/>
            <person name="Glockner G."/>
            <person name="John U."/>
            <person name="Richards T."/>
            <person name="Worden A.Z."/>
            <person name="Zhang X."/>
            <person name="Grigoriev I.V."/>
            <person name="Allen A.E."/>
            <person name="Bidle K."/>
            <person name="Borodovsky M."/>
            <person name="Bowler C."/>
            <person name="Brownlee C."/>
            <person name="Cock J.M."/>
            <person name="Elias M."/>
            <person name="Gladyshev V.N."/>
            <person name="Groth M."/>
            <person name="Guda C."/>
            <person name="Hadaegh A."/>
            <person name="Iglesias-Rodriguez M.D."/>
            <person name="Jenkins J."/>
            <person name="Jones B.M."/>
            <person name="Lawson T."/>
            <person name="Leese F."/>
            <person name="Lindquist E."/>
            <person name="Lobanov A."/>
            <person name="Lomsadze A."/>
            <person name="Malik S.B."/>
            <person name="Marsh M.E."/>
            <person name="Mackinder L."/>
            <person name="Mock T."/>
            <person name="Mueller-Roeber B."/>
            <person name="Pagarete A."/>
            <person name="Parker M."/>
            <person name="Probert I."/>
            <person name="Quesneville H."/>
            <person name="Raines C."/>
            <person name="Rensing S.A."/>
            <person name="Riano-Pachon D.M."/>
            <person name="Richier S."/>
            <person name="Rokitta S."/>
            <person name="Shiraiwa Y."/>
            <person name="Soanes D.M."/>
            <person name="van der Giezen M."/>
            <person name="Wahlund T.M."/>
            <person name="Williams B."/>
            <person name="Wilson W."/>
            <person name="Wolfe G."/>
            <person name="Wurch L.L."/>
        </authorList>
    </citation>
    <scope>NUCLEOTIDE SEQUENCE</scope>
</reference>
<dbReference type="Pfam" id="PF13347">
    <property type="entry name" value="MFS_2"/>
    <property type="match status" value="1"/>
</dbReference>
<feature type="transmembrane region" description="Helical" evidence="3">
    <location>
        <begin position="82"/>
        <end position="103"/>
    </location>
</feature>
<reference evidence="5" key="2">
    <citation type="submission" date="2024-10" db="UniProtKB">
        <authorList>
            <consortium name="EnsemblProtists"/>
        </authorList>
    </citation>
    <scope>IDENTIFICATION</scope>
</reference>
<feature type="transmembrane region" description="Helical" evidence="3">
    <location>
        <begin position="472"/>
        <end position="496"/>
    </location>
</feature>
<feature type="transmembrane region" description="Helical" evidence="3">
    <location>
        <begin position="385"/>
        <end position="406"/>
    </location>
</feature>
<evidence type="ECO:0000313" key="6">
    <source>
        <dbReference type="Proteomes" id="UP000013827"/>
    </source>
</evidence>
<dbReference type="GO" id="GO:0016846">
    <property type="term" value="F:carbon-sulfur lyase activity"/>
    <property type="evidence" value="ECO:0007669"/>
    <property type="project" value="InterPro"/>
</dbReference>
<sequence>MRQHKAQFSNCVEQPSGSGNFILPLRKKLLYAMPGLGYYMIRYLRTTQMKKFYAGHCATPSNTAISAPQPLSPSADWLGVPLWWIAFVVALAVSLDALTDPLIGYLSDSSRCTIRGKPMRRRPFIAVGSLLLCCLYLLLWSPCLFFGSECGVRTPHICDSAAPISGPAPHYFLVLYVLYFCSLGLTLIPYEALGAELTPGHRDRSNLMATYFAATVIGILLAIVAPMLVNKDSGLLVFASIACAIFGGGAWGVACTMEERAPEHGNPPPVPSMLNCLRNPVFRALLLNRLIESVGMETQFTVLPFVVSYVIDPEYERDGTPVVDGMDEDTVFTLLGGGLLLFQLLSIPLWLKLTHWKGKYMAYLVWNVVQVVSIALKIFVTHHSIVAGAIFAVLWGIGGGGSEFLIRTILADVYEHDQLITGERREGEFGVYIDFFGEKLPQIPGQVVPLMLMSSLGYVANQHPQPASVVWLLRLCFSIIPAATGLLAVPILLFLYPAAAKDDKKFLDEVQAGLARHRKGLAAVDPVTGKVLLPPAQLQAAVDPHAVLKGKSGSVGVGGGDGEQARMRGQRACEAFDHFALYELRAAINRGEKKVLVFITAVHTALTFLAICALVVWAAFDWKLNITGSMAAAPACSATSQPGVLDSGGCSAGFYGVACALACPGLELVGTEPSEYAGLPCSGFGSCDASGVAEAGLTAICECDEGYAGPDCSEPASPAEEPLAFLPIIVALLGFFTFLFFISVLRLREAVRIQSAGQFVVGGRDVTLETIAVRVSQLTDVSPIETNIRASTYEGEATRGSVRWI</sequence>
<dbReference type="PANTHER" id="PTHR11328">
    <property type="entry name" value="MAJOR FACILITATOR SUPERFAMILY DOMAIN-CONTAINING PROTEIN"/>
    <property type="match status" value="1"/>
</dbReference>
<protein>
    <recommendedName>
        <fullName evidence="4">EGF-like domain-containing protein</fullName>
    </recommendedName>
</protein>
<dbReference type="PaxDb" id="2903-EOD18471"/>
<dbReference type="RefSeq" id="XP_005770900.1">
    <property type="nucleotide sequence ID" value="XM_005770843.1"/>
</dbReference>
<dbReference type="InterPro" id="IPR006947">
    <property type="entry name" value="EGF_alliinase"/>
</dbReference>
<dbReference type="PROSITE" id="PS50026">
    <property type="entry name" value="EGF_3"/>
    <property type="match status" value="1"/>
</dbReference>
<feature type="transmembrane region" description="Helical" evidence="3">
    <location>
        <begin position="209"/>
        <end position="229"/>
    </location>
</feature>
<dbReference type="KEGG" id="ehx:EMIHUDRAFT_196765"/>
<dbReference type="STRING" id="2903.R1E615"/>
<name>A0A0D3J4N6_EMIH1</name>
<feature type="transmembrane region" description="Helical" evidence="3">
    <location>
        <begin position="124"/>
        <end position="148"/>
    </location>
</feature>
<comment type="similarity">
    <text evidence="1">Belongs to the major facilitator superfamily.</text>
</comment>
<evidence type="ECO:0000259" key="4">
    <source>
        <dbReference type="PROSITE" id="PS50026"/>
    </source>
</evidence>
<dbReference type="Pfam" id="PF04863">
    <property type="entry name" value="EGF_alliinase"/>
    <property type="match status" value="1"/>
</dbReference>
<keyword evidence="2" id="KW-0245">EGF-like domain</keyword>
<feature type="transmembrane region" description="Helical" evidence="3">
    <location>
        <begin position="235"/>
        <end position="254"/>
    </location>
</feature>
<dbReference type="SUPFAM" id="SSF103473">
    <property type="entry name" value="MFS general substrate transporter"/>
    <property type="match status" value="1"/>
</dbReference>
<keyword evidence="2" id="KW-1015">Disulfide bond</keyword>
<dbReference type="InterPro" id="IPR039672">
    <property type="entry name" value="MFS_2"/>
</dbReference>
<dbReference type="PROSITE" id="PS01186">
    <property type="entry name" value="EGF_2"/>
    <property type="match status" value="1"/>
</dbReference>
<feature type="disulfide bond" evidence="2">
    <location>
        <begin position="703"/>
        <end position="712"/>
    </location>
</feature>
<dbReference type="InterPro" id="IPR036259">
    <property type="entry name" value="MFS_trans_sf"/>
</dbReference>
<feature type="transmembrane region" description="Helical" evidence="3">
    <location>
        <begin position="360"/>
        <end position="379"/>
    </location>
</feature>